<dbReference type="InterPro" id="IPR000014">
    <property type="entry name" value="PAS"/>
</dbReference>
<dbReference type="Pfam" id="PF08447">
    <property type="entry name" value="PAS_3"/>
    <property type="match status" value="1"/>
</dbReference>
<dbReference type="PROSITE" id="PS50113">
    <property type="entry name" value="PAC"/>
    <property type="match status" value="1"/>
</dbReference>
<accession>A0ABS2DGF1</accession>
<evidence type="ECO:0000313" key="4">
    <source>
        <dbReference type="EMBL" id="MBM6617555.1"/>
    </source>
</evidence>
<dbReference type="NCBIfam" id="TIGR00229">
    <property type="entry name" value="sensory_box"/>
    <property type="match status" value="1"/>
</dbReference>
<evidence type="ECO:0000259" key="2">
    <source>
        <dbReference type="PROSITE" id="PS50113"/>
    </source>
</evidence>
<dbReference type="RefSeq" id="WP_204202931.1">
    <property type="nucleotide sequence ID" value="NZ_JAFELM010000023.1"/>
</dbReference>
<keyword evidence="5" id="KW-1185">Reference proteome</keyword>
<dbReference type="InterPro" id="IPR029787">
    <property type="entry name" value="Nucleotide_cyclase"/>
</dbReference>
<protein>
    <submittedName>
        <fullName evidence="4">GGDEF domain-containing protein</fullName>
    </submittedName>
</protein>
<dbReference type="SMART" id="SM00086">
    <property type="entry name" value="PAC"/>
    <property type="match status" value="1"/>
</dbReference>
<comment type="caution">
    <text evidence="4">The sequence shown here is derived from an EMBL/GenBank/DDBJ whole genome shotgun (WGS) entry which is preliminary data.</text>
</comment>
<feature type="domain" description="PAC" evidence="2">
    <location>
        <begin position="237"/>
        <end position="289"/>
    </location>
</feature>
<sequence>MENTFCLSDKALLNAQNTVLKMLVQNAPFKAVISTIVQRLEELLPGFHFVVHVNTSNQIIGEAFSDCPVEFIHNLTKLANQSSSSMKEWIIVDMEEGFFFPIDRKLDYPACWFKQVISIDKSQQGTFILLLQQDRNLTSYEEDIIQHFINLVNLAFERKQETLYKEVYHLVENNISDLITIIDLQGFILFASVSHEQILGYPPNKLVGQRARSFLHPKDQEWIDDYLDEIKNCDTTLIRECRLLKKDGTEITVESKGVLVTDEHDYMSKIVIVSRDISVRKEAEATIKFMAYHDPLTGIPNRRKLKEKLEKLMVESKRNQTSFSILFIDLDNFKMINDEYGHETGDWFLVKVTERINNCLPKNCFLARWGGDEFAVIIPQSNDDLPHSIATNLLEEMSKPFIIEGKVITITPSIGISIFPRDGEDIKTLFEKADKAMYWAKDNGKNNVITYHI</sequence>
<dbReference type="SUPFAM" id="SSF55073">
    <property type="entry name" value="Nucleotide cyclase"/>
    <property type="match status" value="1"/>
</dbReference>
<dbReference type="Gene3D" id="3.30.70.270">
    <property type="match status" value="1"/>
</dbReference>
<dbReference type="InterPro" id="IPR035965">
    <property type="entry name" value="PAS-like_dom_sf"/>
</dbReference>
<reference evidence="4 5" key="1">
    <citation type="submission" date="2021-02" db="EMBL/GenBank/DDBJ databases">
        <title>Bacillus sp. RD4P76, an endophyte from a halophyte.</title>
        <authorList>
            <person name="Sun J.-Q."/>
        </authorList>
    </citation>
    <scope>NUCLEOTIDE SEQUENCE [LARGE SCALE GENOMIC DNA]</scope>
    <source>
        <strain evidence="4 5">RD4P76</strain>
    </source>
</reference>
<name>A0ABS2DGF1_9BACI</name>
<dbReference type="InterPro" id="IPR013655">
    <property type="entry name" value="PAS_fold_3"/>
</dbReference>
<proteinExistence type="predicted"/>
<dbReference type="PANTHER" id="PTHR46663:SF2">
    <property type="entry name" value="GGDEF DOMAIN-CONTAINING PROTEIN"/>
    <property type="match status" value="1"/>
</dbReference>
<dbReference type="PROSITE" id="PS50112">
    <property type="entry name" value="PAS"/>
    <property type="match status" value="1"/>
</dbReference>
<dbReference type="NCBIfam" id="TIGR00254">
    <property type="entry name" value="GGDEF"/>
    <property type="match status" value="1"/>
</dbReference>
<dbReference type="SMART" id="SM00091">
    <property type="entry name" value="PAS"/>
    <property type="match status" value="1"/>
</dbReference>
<feature type="domain" description="PAS" evidence="1">
    <location>
        <begin position="163"/>
        <end position="234"/>
    </location>
</feature>
<evidence type="ECO:0000313" key="5">
    <source>
        <dbReference type="Proteomes" id="UP001518925"/>
    </source>
</evidence>
<dbReference type="CDD" id="cd01949">
    <property type="entry name" value="GGDEF"/>
    <property type="match status" value="1"/>
</dbReference>
<evidence type="ECO:0000259" key="1">
    <source>
        <dbReference type="PROSITE" id="PS50112"/>
    </source>
</evidence>
<feature type="domain" description="GGDEF" evidence="3">
    <location>
        <begin position="321"/>
        <end position="453"/>
    </location>
</feature>
<dbReference type="SMART" id="SM00267">
    <property type="entry name" value="GGDEF"/>
    <property type="match status" value="1"/>
</dbReference>
<dbReference type="InterPro" id="IPR000160">
    <property type="entry name" value="GGDEF_dom"/>
</dbReference>
<dbReference type="PANTHER" id="PTHR46663">
    <property type="entry name" value="DIGUANYLATE CYCLASE DGCT-RELATED"/>
    <property type="match status" value="1"/>
</dbReference>
<dbReference type="CDD" id="cd00130">
    <property type="entry name" value="PAS"/>
    <property type="match status" value="1"/>
</dbReference>
<dbReference type="InterPro" id="IPR052163">
    <property type="entry name" value="DGC-Regulatory_Protein"/>
</dbReference>
<dbReference type="InterPro" id="IPR001610">
    <property type="entry name" value="PAC"/>
</dbReference>
<dbReference type="InterPro" id="IPR043128">
    <property type="entry name" value="Rev_trsase/Diguanyl_cyclase"/>
</dbReference>
<organism evidence="4 5">
    <name type="scientific">Bacillus suaedaesalsae</name>
    <dbReference type="NCBI Taxonomy" id="2810349"/>
    <lineage>
        <taxon>Bacteria</taxon>
        <taxon>Bacillati</taxon>
        <taxon>Bacillota</taxon>
        <taxon>Bacilli</taxon>
        <taxon>Bacillales</taxon>
        <taxon>Bacillaceae</taxon>
        <taxon>Bacillus</taxon>
    </lineage>
</organism>
<dbReference type="PROSITE" id="PS50887">
    <property type="entry name" value="GGDEF"/>
    <property type="match status" value="1"/>
</dbReference>
<dbReference type="EMBL" id="JAFELM010000023">
    <property type="protein sequence ID" value="MBM6617555.1"/>
    <property type="molecule type" value="Genomic_DNA"/>
</dbReference>
<gene>
    <name evidence="4" type="ORF">JR050_07665</name>
</gene>
<dbReference type="InterPro" id="IPR000700">
    <property type="entry name" value="PAS-assoc_C"/>
</dbReference>
<dbReference type="Proteomes" id="UP001518925">
    <property type="component" value="Unassembled WGS sequence"/>
</dbReference>
<dbReference type="Gene3D" id="3.30.450.20">
    <property type="entry name" value="PAS domain"/>
    <property type="match status" value="1"/>
</dbReference>
<evidence type="ECO:0000259" key="3">
    <source>
        <dbReference type="PROSITE" id="PS50887"/>
    </source>
</evidence>
<dbReference type="SUPFAM" id="SSF55785">
    <property type="entry name" value="PYP-like sensor domain (PAS domain)"/>
    <property type="match status" value="1"/>
</dbReference>
<dbReference type="Pfam" id="PF00990">
    <property type="entry name" value="GGDEF"/>
    <property type="match status" value="1"/>
</dbReference>